<evidence type="ECO:0000313" key="4">
    <source>
        <dbReference type="Proteomes" id="UP000001555"/>
    </source>
</evidence>
<reference evidence="2 4" key="1">
    <citation type="submission" date="2008-03" db="EMBL/GenBank/DDBJ databases">
        <title>Annotation of Ixodes scapularis.</title>
        <authorList>
            <consortium name="Ixodes scapularis Genome Project Consortium"/>
            <person name="Caler E."/>
            <person name="Hannick L.I."/>
            <person name="Bidwell S."/>
            <person name="Joardar V."/>
            <person name="Thiagarajan M."/>
            <person name="Amedeo P."/>
            <person name="Galinsky K.J."/>
            <person name="Schobel S."/>
            <person name="Inman J."/>
            <person name="Hostetler J."/>
            <person name="Miller J."/>
            <person name="Hammond M."/>
            <person name="Megy K."/>
            <person name="Lawson D."/>
            <person name="Kodira C."/>
            <person name="Sutton G."/>
            <person name="Meyer J."/>
            <person name="Hill C.A."/>
            <person name="Birren B."/>
            <person name="Nene V."/>
            <person name="Collins F."/>
            <person name="Alarcon-Chaidez F."/>
            <person name="Wikel S."/>
            <person name="Strausberg R."/>
        </authorList>
    </citation>
    <scope>NUCLEOTIDE SEQUENCE [LARGE SCALE GENOMIC DNA]</scope>
    <source>
        <strain evidence="4">Wikel</strain>
        <strain evidence="2">Wikel colony</strain>
    </source>
</reference>
<dbReference type="Proteomes" id="UP000001555">
    <property type="component" value="Unassembled WGS sequence"/>
</dbReference>
<organism>
    <name type="scientific">Ixodes scapularis</name>
    <name type="common">Black-legged tick</name>
    <name type="synonym">Deer tick</name>
    <dbReference type="NCBI Taxonomy" id="6945"/>
    <lineage>
        <taxon>Eukaryota</taxon>
        <taxon>Metazoa</taxon>
        <taxon>Ecdysozoa</taxon>
        <taxon>Arthropoda</taxon>
        <taxon>Chelicerata</taxon>
        <taxon>Arachnida</taxon>
        <taxon>Acari</taxon>
        <taxon>Parasitiformes</taxon>
        <taxon>Ixodida</taxon>
        <taxon>Ixodoidea</taxon>
        <taxon>Ixodidae</taxon>
        <taxon>Ixodinae</taxon>
        <taxon>Ixodes</taxon>
    </lineage>
</organism>
<feature type="region of interest" description="Disordered" evidence="1">
    <location>
        <begin position="1"/>
        <end position="31"/>
    </location>
</feature>
<evidence type="ECO:0000313" key="3">
    <source>
        <dbReference type="EnsemblMetazoa" id="ISCW013577-PA"/>
    </source>
</evidence>
<sequence>MKPPTGKATPDDAVEDPQPTNTEDVKGGDQDIVMATENWAVKRRLDDSASGSGEAKLRLEREWRGKVGRYKSRPE</sequence>
<name>B7QIS4_IXOSC</name>
<evidence type="ECO:0000313" key="2">
    <source>
        <dbReference type="EMBL" id="EEC18746.1"/>
    </source>
</evidence>
<dbReference type="VEuPathDB" id="VectorBase:ISCP_015034"/>
<accession>B7QIS4</accession>
<proteinExistence type="predicted"/>
<dbReference type="PaxDb" id="6945-B7QIS4"/>
<gene>
    <name evidence="2" type="ORF">IscW_ISCW013577</name>
</gene>
<dbReference type="EMBL" id="DS947690">
    <property type="protein sequence ID" value="EEC18746.1"/>
    <property type="molecule type" value="Genomic_DNA"/>
</dbReference>
<dbReference type="InParanoid" id="B7QIS4"/>
<protein>
    <submittedName>
        <fullName evidence="2 3">Uncharacterized protein</fullName>
    </submittedName>
</protein>
<dbReference type="HOGENOM" id="CLU_2673877_0_0_1"/>
<dbReference type="VEuPathDB" id="VectorBase:ISCW013577"/>
<reference evidence="3" key="2">
    <citation type="submission" date="2020-05" db="UniProtKB">
        <authorList>
            <consortium name="EnsemblMetazoa"/>
        </authorList>
    </citation>
    <scope>IDENTIFICATION</scope>
    <source>
        <strain evidence="3">wikel</strain>
    </source>
</reference>
<dbReference type="OrthoDB" id="7486164at2759"/>
<keyword evidence="4" id="KW-1185">Reference proteome</keyword>
<dbReference type="EMBL" id="ABJB010973708">
    <property type="status" value="NOT_ANNOTATED_CDS"/>
    <property type="molecule type" value="Genomic_DNA"/>
</dbReference>
<evidence type="ECO:0000256" key="1">
    <source>
        <dbReference type="SAM" id="MobiDB-lite"/>
    </source>
</evidence>
<dbReference type="EnsemblMetazoa" id="ISCW013577-RA">
    <property type="protein sequence ID" value="ISCW013577-PA"/>
    <property type="gene ID" value="ISCW013577"/>
</dbReference>
<dbReference type="VEuPathDB" id="VectorBase:ISCI013577"/>
<dbReference type="AlphaFoldDB" id="B7QIS4"/>